<dbReference type="GeneID" id="19404027"/>
<reference evidence="1 2" key="2">
    <citation type="journal article" date="2013" name="PLoS Genet.">
        <title>Comparative genome structure, secondary metabolite, and effector coding capacity across Cochliobolus pathogens.</title>
        <authorList>
            <person name="Condon B.J."/>
            <person name="Leng Y."/>
            <person name="Wu D."/>
            <person name="Bushley K.E."/>
            <person name="Ohm R.A."/>
            <person name="Otillar R."/>
            <person name="Martin J."/>
            <person name="Schackwitz W."/>
            <person name="Grimwood J."/>
            <person name="MohdZainudin N."/>
            <person name="Xue C."/>
            <person name="Wang R."/>
            <person name="Manning V.A."/>
            <person name="Dhillon B."/>
            <person name="Tu Z.J."/>
            <person name="Steffenson B.J."/>
            <person name="Salamov A."/>
            <person name="Sun H."/>
            <person name="Lowry S."/>
            <person name="LaButti K."/>
            <person name="Han J."/>
            <person name="Copeland A."/>
            <person name="Lindquist E."/>
            <person name="Barry K."/>
            <person name="Schmutz J."/>
            <person name="Baker S.E."/>
            <person name="Ciuffetti L.M."/>
            <person name="Grigoriev I.V."/>
            <person name="Zhong S."/>
            <person name="Turgeon B.G."/>
        </authorList>
    </citation>
    <scope>NUCLEOTIDE SEQUENCE [LARGE SCALE GENOMIC DNA]</scope>
    <source>
        <strain evidence="2">28A</strain>
    </source>
</reference>
<evidence type="ECO:0000313" key="2">
    <source>
        <dbReference type="Proteomes" id="UP000016935"/>
    </source>
</evidence>
<gene>
    <name evidence="1" type="ORF">SETTUDRAFT_35539</name>
</gene>
<dbReference type="EMBL" id="KB908866">
    <property type="protein sequence ID" value="EOA81714.1"/>
    <property type="molecule type" value="Genomic_DNA"/>
</dbReference>
<dbReference type="OrthoDB" id="3792140at2759"/>
<accession>R0JW50</accession>
<organism evidence="1 2">
    <name type="scientific">Exserohilum turcicum (strain 28A)</name>
    <name type="common">Northern leaf blight fungus</name>
    <name type="synonym">Setosphaeria turcica</name>
    <dbReference type="NCBI Taxonomy" id="671987"/>
    <lineage>
        <taxon>Eukaryota</taxon>
        <taxon>Fungi</taxon>
        <taxon>Dikarya</taxon>
        <taxon>Ascomycota</taxon>
        <taxon>Pezizomycotina</taxon>
        <taxon>Dothideomycetes</taxon>
        <taxon>Pleosporomycetidae</taxon>
        <taxon>Pleosporales</taxon>
        <taxon>Pleosporineae</taxon>
        <taxon>Pleosporaceae</taxon>
        <taxon>Exserohilum</taxon>
    </lineage>
</organism>
<keyword evidence="2" id="KW-1185">Reference proteome</keyword>
<sequence length="272" mass="31286">MDSSKQPATYQDWYDWHANINPEQESLLFHEDKLRLITENNLVDIFNASYDIQWNNLVERLRDVESPALLFDGHETLRERTYSGTTVIRVVPAIALIAVSLNNYVARCNLPFKFSWSHVSRSSHEGDLYMSFGAWPAEEREVWMSTSPGFRAKRCTVWESTIRSSSQAIRISYARRLTGLQIGTLTCGQLLFQWGNTKAHKGQCTTSEKLYEMLCRYYLASTSRKPWHDWSVEALAAIHKERGAGEKYVTSFWGKVKKKMDGSDAVPAMKEK</sequence>
<name>R0JW50_EXST2</name>
<dbReference type="Proteomes" id="UP000016935">
    <property type="component" value="Unassembled WGS sequence"/>
</dbReference>
<proteinExistence type="predicted"/>
<dbReference type="HOGENOM" id="CLU_1023654_0_0_1"/>
<dbReference type="RefSeq" id="XP_008030700.1">
    <property type="nucleotide sequence ID" value="XM_008032509.1"/>
</dbReference>
<reference evidence="1 2" key="1">
    <citation type="journal article" date="2012" name="PLoS Pathog.">
        <title>Diverse lifestyles and strategies of plant pathogenesis encoded in the genomes of eighteen Dothideomycetes fungi.</title>
        <authorList>
            <person name="Ohm R.A."/>
            <person name="Feau N."/>
            <person name="Henrissat B."/>
            <person name="Schoch C.L."/>
            <person name="Horwitz B.A."/>
            <person name="Barry K.W."/>
            <person name="Condon B.J."/>
            <person name="Copeland A.C."/>
            <person name="Dhillon B."/>
            <person name="Glaser F."/>
            <person name="Hesse C.N."/>
            <person name="Kosti I."/>
            <person name="LaButti K."/>
            <person name="Lindquist E.A."/>
            <person name="Lucas S."/>
            <person name="Salamov A.A."/>
            <person name="Bradshaw R.E."/>
            <person name="Ciuffetti L."/>
            <person name="Hamelin R.C."/>
            <person name="Kema G.H.J."/>
            <person name="Lawrence C."/>
            <person name="Scott J.A."/>
            <person name="Spatafora J.W."/>
            <person name="Turgeon B.G."/>
            <person name="de Wit P.J.G.M."/>
            <person name="Zhong S."/>
            <person name="Goodwin S.B."/>
            <person name="Grigoriev I.V."/>
        </authorList>
    </citation>
    <scope>NUCLEOTIDE SEQUENCE [LARGE SCALE GENOMIC DNA]</scope>
    <source>
        <strain evidence="2">28A</strain>
    </source>
</reference>
<evidence type="ECO:0000313" key="1">
    <source>
        <dbReference type="EMBL" id="EOA81714.1"/>
    </source>
</evidence>
<protein>
    <submittedName>
        <fullName evidence="1">Uncharacterized protein</fullName>
    </submittedName>
</protein>
<dbReference type="AlphaFoldDB" id="R0JW50"/>